<accession>A0A4S9K5Q1</accession>
<sequence>MCPRGQDQNIDFVVQNLNANTGFELANQDRYDKFNSEISKCAHGDETTNAGWFFRPGGC</sequence>
<evidence type="ECO:0000313" key="2">
    <source>
        <dbReference type="Proteomes" id="UP000306584"/>
    </source>
</evidence>
<organism evidence="1 2">
    <name type="scientific">Aureobasidium pullulans</name>
    <name type="common">Black yeast</name>
    <name type="synonym">Pullularia pullulans</name>
    <dbReference type="NCBI Taxonomy" id="5580"/>
    <lineage>
        <taxon>Eukaryota</taxon>
        <taxon>Fungi</taxon>
        <taxon>Dikarya</taxon>
        <taxon>Ascomycota</taxon>
        <taxon>Pezizomycotina</taxon>
        <taxon>Dothideomycetes</taxon>
        <taxon>Dothideomycetidae</taxon>
        <taxon>Dothideales</taxon>
        <taxon>Saccotheciaceae</taxon>
        <taxon>Aureobasidium</taxon>
    </lineage>
</organism>
<proteinExistence type="predicted"/>
<dbReference type="Proteomes" id="UP000306584">
    <property type="component" value="Unassembled WGS sequence"/>
</dbReference>
<evidence type="ECO:0000313" key="1">
    <source>
        <dbReference type="EMBL" id="THY09760.1"/>
    </source>
</evidence>
<name>A0A4S9K5Q1_AURPU</name>
<dbReference type="EMBL" id="QZBD01000648">
    <property type="protein sequence ID" value="THY09760.1"/>
    <property type="molecule type" value="Genomic_DNA"/>
</dbReference>
<gene>
    <name evidence="1" type="ORF">D6D01_09451</name>
</gene>
<dbReference type="AlphaFoldDB" id="A0A4S9K5Q1"/>
<protein>
    <submittedName>
        <fullName evidence="1">Uncharacterized protein</fullName>
    </submittedName>
</protein>
<comment type="caution">
    <text evidence="1">The sequence shown here is derived from an EMBL/GenBank/DDBJ whole genome shotgun (WGS) entry which is preliminary data.</text>
</comment>
<reference evidence="1 2" key="1">
    <citation type="submission" date="2018-10" db="EMBL/GenBank/DDBJ databases">
        <title>Fifty Aureobasidium pullulans genomes reveal a recombining polyextremotolerant generalist.</title>
        <authorList>
            <person name="Gostincar C."/>
            <person name="Turk M."/>
            <person name="Zajc J."/>
            <person name="Gunde-Cimerman N."/>
        </authorList>
    </citation>
    <scope>NUCLEOTIDE SEQUENCE [LARGE SCALE GENOMIC DNA]</scope>
    <source>
        <strain evidence="1 2">EXF-6604</strain>
    </source>
</reference>